<evidence type="ECO:0000256" key="2">
    <source>
        <dbReference type="ARBA" id="ARBA00009063"/>
    </source>
</evidence>
<keyword evidence="5" id="KW-0653">Protein transport</keyword>
<feature type="region of interest" description="Disordered" evidence="9">
    <location>
        <begin position="122"/>
        <end position="143"/>
    </location>
</feature>
<dbReference type="Pfam" id="PF05739">
    <property type="entry name" value="SNARE"/>
    <property type="match status" value="1"/>
</dbReference>
<evidence type="ECO:0000259" key="11">
    <source>
        <dbReference type="PROSITE" id="PS50192"/>
    </source>
</evidence>
<dbReference type="Gene3D" id="1.20.5.110">
    <property type="match status" value="1"/>
</dbReference>
<feature type="domain" description="T-SNARE coiled-coil homology" evidence="11">
    <location>
        <begin position="171"/>
        <end position="233"/>
    </location>
</feature>
<dbReference type="GO" id="GO:0012505">
    <property type="term" value="C:endomembrane system"/>
    <property type="evidence" value="ECO:0007669"/>
    <property type="project" value="TreeGrafter"/>
</dbReference>
<keyword evidence="4 10" id="KW-0812">Transmembrane</keyword>
<organism evidence="12 13">
    <name type="scientific">Hibiscus trionum</name>
    <name type="common">Flower of an hour</name>
    <dbReference type="NCBI Taxonomy" id="183268"/>
    <lineage>
        <taxon>Eukaryota</taxon>
        <taxon>Viridiplantae</taxon>
        <taxon>Streptophyta</taxon>
        <taxon>Embryophyta</taxon>
        <taxon>Tracheophyta</taxon>
        <taxon>Spermatophyta</taxon>
        <taxon>Magnoliopsida</taxon>
        <taxon>eudicotyledons</taxon>
        <taxon>Gunneridae</taxon>
        <taxon>Pentapetalae</taxon>
        <taxon>rosids</taxon>
        <taxon>malvids</taxon>
        <taxon>Malvales</taxon>
        <taxon>Malvaceae</taxon>
        <taxon>Malvoideae</taxon>
        <taxon>Hibiscus</taxon>
    </lineage>
</organism>
<dbReference type="CDD" id="cd15841">
    <property type="entry name" value="SNARE_Qc"/>
    <property type="match status" value="1"/>
</dbReference>
<accession>A0A9W7IIJ9</accession>
<keyword evidence="8 10" id="KW-0472">Membrane</keyword>
<dbReference type="AlphaFoldDB" id="A0A9W7IIJ9"/>
<evidence type="ECO:0000256" key="7">
    <source>
        <dbReference type="ARBA" id="ARBA00023054"/>
    </source>
</evidence>
<dbReference type="GO" id="GO:0031201">
    <property type="term" value="C:SNARE complex"/>
    <property type="evidence" value="ECO:0007669"/>
    <property type="project" value="TreeGrafter"/>
</dbReference>
<dbReference type="InterPro" id="IPR000727">
    <property type="entry name" value="T_SNARE_dom"/>
</dbReference>
<comment type="similarity">
    <text evidence="2">Belongs to the syntaxin family.</text>
</comment>
<evidence type="ECO:0000256" key="8">
    <source>
        <dbReference type="ARBA" id="ARBA00023136"/>
    </source>
</evidence>
<evidence type="ECO:0000313" key="12">
    <source>
        <dbReference type="EMBL" id="GMI97349.1"/>
    </source>
</evidence>
<dbReference type="GO" id="GO:0048278">
    <property type="term" value="P:vesicle docking"/>
    <property type="evidence" value="ECO:0007669"/>
    <property type="project" value="TreeGrafter"/>
</dbReference>
<comment type="caution">
    <text evidence="12">The sequence shown here is derived from an EMBL/GenBank/DDBJ whole genome shotgun (WGS) entry which is preliminary data.</text>
</comment>
<keyword evidence="7" id="KW-0175">Coiled coil</keyword>
<reference evidence="12" key="1">
    <citation type="submission" date="2023-05" db="EMBL/GenBank/DDBJ databases">
        <title>Genome and transcriptome analyses reveal genes involved in the formation of fine ridges on petal epidermal cells in Hibiscus trionum.</title>
        <authorList>
            <person name="Koshimizu S."/>
            <person name="Masuda S."/>
            <person name="Ishii T."/>
            <person name="Shirasu K."/>
            <person name="Hoshino A."/>
            <person name="Arita M."/>
        </authorList>
    </citation>
    <scope>NUCLEOTIDE SEQUENCE</scope>
    <source>
        <strain evidence="12">Hamamatsu line</strain>
    </source>
</reference>
<keyword evidence="3" id="KW-0813">Transport</keyword>
<evidence type="ECO:0000256" key="1">
    <source>
        <dbReference type="ARBA" id="ARBA00004211"/>
    </source>
</evidence>
<name>A0A9W7IIJ9_HIBTR</name>
<dbReference type="OrthoDB" id="29755at2759"/>
<dbReference type="InterPro" id="IPR045242">
    <property type="entry name" value="Syntaxin"/>
</dbReference>
<evidence type="ECO:0000256" key="9">
    <source>
        <dbReference type="SAM" id="MobiDB-lite"/>
    </source>
</evidence>
<dbReference type="SUPFAM" id="SSF58038">
    <property type="entry name" value="SNARE fusion complex"/>
    <property type="match status" value="1"/>
</dbReference>
<proteinExistence type="inferred from homology"/>
<dbReference type="PROSITE" id="PS50192">
    <property type="entry name" value="T_SNARE"/>
    <property type="match status" value="1"/>
</dbReference>
<evidence type="ECO:0000256" key="3">
    <source>
        <dbReference type="ARBA" id="ARBA00022448"/>
    </source>
</evidence>
<evidence type="ECO:0000313" key="13">
    <source>
        <dbReference type="Proteomes" id="UP001165190"/>
    </source>
</evidence>
<evidence type="ECO:0000256" key="10">
    <source>
        <dbReference type="SAM" id="Phobius"/>
    </source>
</evidence>
<evidence type="ECO:0000256" key="4">
    <source>
        <dbReference type="ARBA" id="ARBA00022692"/>
    </source>
</evidence>
<dbReference type="FunFam" id="1.20.5.110:FF:000006">
    <property type="entry name" value="Syntaxin 6"/>
    <property type="match status" value="1"/>
</dbReference>
<evidence type="ECO:0000256" key="5">
    <source>
        <dbReference type="ARBA" id="ARBA00022927"/>
    </source>
</evidence>
<dbReference type="GO" id="GO:0006886">
    <property type="term" value="P:intracellular protein transport"/>
    <property type="evidence" value="ECO:0007669"/>
    <property type="project" value="TreeGrafter"/>
</dbReference>
<keyword evidence="6 10" id="KW-1133">Transmembrane helix</keyword>
<dbReference type="SMART" id="SM00397">
    <property type="entry name" value="t_SNARE"/>
    <property type="match status" value="1"/>
</dbReference>
<dbReference type="GO" id="GO:0006906">
    <property type="term" value="P:vesicle fusion"/>
    <property type="evidence" value="ECO:0007669"/>
    <property type="project" value="TreeGrafter"/>
</dbReference>
<gene>
    <name evidence="12" type="ORF">HRI_003404300</name>
</gene>
<dbReference type="Proteomes" id="UP001165190">
    <property type="component" value="Unassembled WGS sequence"/>
</dbReference>
<protein>
    <submittedName>
        <fullName evidence="12">Syntaxin of plants 72</fullName>
    </submittedName>
</protein>
<dbReference type="GO" id="GO:0000149">
    <property type="term" value="F:SNARE binding"/>
    <property type="evidence" value="ECO:0007669"/>
    <property type="project" value="TreeGrafter"/>
</dbReference>
<comment type="subcellular location">
    <subcellularLocation>
        <location evidence="1">Membrane</location>
        <topology evidence="1">Single-pass type IV membrane protein</topology>
    </subcellularLocation>
</comment>
<sequence length="265" mass="30395">MTVIDILFRVDEICKKYERYDPERQREASASADDAFARLYTSVEDDIDKALEKAEKVYTEKNRAAAVALNAEVRRTKARLMEEVPKLQKLAKKKVKGLSKEEQETRFELVLAIIESIKAIPDGSTPGVHQTGGRGTSSSDKNIKFDSSEECFESDFYSHSEESDQFRNEYELRRKKQDEGLDVISEGLDKLKNIALDMNEELDRQVPLMDEIDKKVDQTTSDLRKNNVRLKETINQVRSSRNFCIDIVLIFILLGIALYLYNVLA</sequence>
<dbReference type="EMBL" id="BSYR01000030">
    <property type="protein sequence ID" value="GMI97349.1"/>
    <property type="molecule type" value="Genomic_DNA"/>
</dbReference>
<dbReference type="GO" id="GO:0005484">
    <property type="term" value="F:SNAP receptor activity"/>
    <property type="evidence" value="ECO:0007669"/>
    <property type="project" value="TreeGrafter"/>
</dbReference>
<keyword evidence="13" id="KW-1185">Reference proteome</keyword>
<evidence type="ECO:0000256" key="6">
    <source>
        <dbReference type="ARBA" id="ARBA00022989"/>
    </source>
</evidence>
<feature type="transmembrane region" description="Helical" evidence="10">
    <location>
        <begin position="243"/>
        <end position="261"/>
    </location>
</feature>
<dbReference type="PANTHER" id="PTHR19957:SF263">
    <property type="entry name" value="SYNTAXIN-72"/>
    <property type="match status" value="1"/>
</dbReference>
<dbReference type="PANTHER" id="PTHR19957">
    <property type="entry name" value="SYNTAXIN"/>
    <property type="match status" value="1"/>
</dbReference>